<dbReference type="EMBL" id="JACHBU010000018">
    <property type="protein sequence ID" value="MBB6511116.1"/>
    <property type="molecule type" value="Genomic_DNA"/>
</dbReference>
<dbReference type="AlphaFoldDB" id="A0A7X0JNX5"/>
<evidence type="ECO:0000313" key="2">
    <source>
        <dbReference type="Proteomes" id="UP000585437"/>
    </source>
</evidence>
<organism evidence="1 2">
    <name type="scientific">Rhizobium soli</name>
    <dbReference type="NCBI Taxonomy" id="424798"/>
    <lineage>
        <taxon>Bacteria</taxon>
        <taxon>Pseudomonadati</taxon>
        <taxon>Pseudomonadota</taxon>
        <taxon>Alphaproteobacteria</taxon>
        <taxon>Hyphomicrobiales</taxon>
        <taxon>Rhizobiaceae</taxon>
        <taxon>Rhizobium/Agrobacterium group</taxon>
        <taxon>Rhizobium</taxon>
    </lineage>
</organism>
<evidence type="ECO:0000313" key="1">
    <source>
        <dbReference type="EMBL" id="MBB6511116.1"/>
    </source>
</evidence>
<sequence>MVSVMFLAELRHFGQSVAGATDWGGDNDTFARQVLSKRPVRPFRRTLQVP</sequence>
<reference evidence="1 2" key="1">
    <citation type="submission" date="2020-08" db="EMBL/GenBank/DDBJ databases">
        <title>The Agave Microbiome: Exploring the role of microbial communities in plant adaptations to desert environments.</title>
        <authorList>
            <person name="Partida-Martinez L.P."/>
        </authorList>
    </citation>
    <scope>NUCLEOTIDE SEQUENCE [LARGE SCALE GENOMIC DNA]</scope>
    <source>
        <strain evidence="1 2">AS3.12</strain>
    </source>
</reference>
<gene>
    <name evidence="1" type="ORF">F4695_004514</name>
</gene>
<protein>
    <submittedName>
        <fullName evidence="1">Uncharacterized protein</fullName>
    </submittedName>
</protein>
<name>A0A7X0JNX5_9HYPH</name>
<dbReference type="Proteomes" id="UP000585437">
    <property type="component" value="Unassembled WGS sequence"/>
</dbReference>
<comment type="caution">
    <text evidence="1">The sequence shown here is derived from an EMBL/GenBank/DDBJ whole genome shotgun (WGS) entry which is preliminary data.</text>
</comment>
<accession>A0A7X0JNX5</accession>
<proteinExistence type="predicted"/>
<keyword evidence="2" id="KW-1185">Reference proteome</keyword>